<comment type="caution">
    <text evidence="1">The sequence shown here is derived from an EMBL/GenBank/DDBJ whole genome shotgun (WGS) entry which is preliminary data.</text>
</comment>
<dbReference type="AlphaFoldDB" id="A0A4Y2M8J1"/>
<name>A0A4Y2M8J1_ARAVE</name>
<evidence type="ECO:0000313" key="2">
    <source>
        <dbReference type="Proteomes" id="UP000499080"/>
    </source>
</evidence>
<protein>
    <submittedName>
        <fullName evidence="1">Uncharacterized protein</fullName>
    </submittedName>
</protein>
<gene>
    <name evidence="1" type="ORF">AVEN_206716_1</name>
</gene>
<dbReference type="EMBL" id="BGPR01006932">
    <property type="protein sequence ID" value="GBN22999.1"/>
    <property type="molecule type" value="Genomic_DNA"/>
</dbReference>
<sequence>MKRTLYSLRDCVWYQRHYWPAPFEKQSLQVVQFGTICRHSKVLKDRPLNGLCKMEPDHIIFQTKVTDFLSEYFRNQVIALDNQIYWCRHGLASIFSWLSSY</sequence>
<dbReference type="Proteomes" id="UP000499080">
    <property type="component" value="Unassembled WGS sequence"/>
</dbReference>
<evidence type="ECO:0000313" key="1">
    <source>
        <dbReference type="EMBL" id="GBN22999.1"/>
    </source>
</evidence>
<proteinExistence type="predicted"/>
<keyword evidence="2" id="KW-1185">Reference proteome</keyword>
<organism evidence="1 2">
    <name type="scientific">Araneus ventricosus</name>
    <name type="common">Orbweaver spider</name>
    <name type="synonym">Epeira ventricosa</name>
    <dbReference type="NCBI Taxonomy" id="182803"/>
    <lineage>
        <taxon>Eukaryota</taxon>
        <taxon>Metazoa</taxon>
        <taxon>Ecdysozoa</taxon>
        <taxon>Arthropoda</taxon>
        <taxon>Chelicerata</taxon>
        <taxon>Arachnida</taxon>
        <taxon>Araneae</taxon>
        <taxon>Araneomorphae</taxon>
        <taxon>Entelegynae</taxon>
        <taxon>Araneoidea</taxon>
        <taxon>Araneidae</taxon>
        <taxon>Araneus</taxon>
    </lineage>
</organism>
<accession>A0A4Y2M8J1</accession>
<reference evidence="1 2" key="1">
    <citation type="journal article" date="2019" name="Sci. Rep.">
        <title>Orb-weaving spider Araneus ventricosus genome elucidates the spidroin gene catalogue.</title>
        <authorList>
            <person name="Kono N."/>
            <person name="Nakamura H."/>
            <person name="Ohtoshi R."/>
            <person name="Moran D.A.P."/>
            <person name="Shinohara A."/>
            <person name="Yoshida Y."/>
            <person name="Fujiwara M."/>
            <person name="Mori M."/>
            <person name="Tomita M."/>
            <person name="Arakawa K."/>
        </authorList>
    </citation>
    <scope>NUCLEOTIDE SEQUENCE [LARGE SCALE GENOMIC DNA]</scope>
</reference>